<reference evidence="3 4" key="1">
    <citation type="journal article" date="2020" name="Nat. Food">
        <title>A phased Vanilla planifolia genome enables genetic improvement of flavour and production.</title>
        <authorList>
            <person name="Hasing T."/>
            <person name="Tang H."/>
            <person name="Brym M."/>
            <person name="Khazi F."/>
            <person name="Huang T."/>
            <person name="Chambers A.H."/>
        </authorList>
    </citation>
    <scope>NUCLEOTIDE SEQUENCE [LARGE SCALE GENOMIC DNA]</scope>
    <source>
        <tissue evidence="2">Leaf</tissue>
    </source>
</reference>
<dbReference type="Proteomes" id="UP000636800">
    <property type="component" value="Unassembled WGS sequence"/>
</dbReference>
<evidence type="ECO:0000313" key="1">
    <source>
        <dbReference type="EMBL" id="KAG0446360.1"/>
    </source>
</evidence>
<sequence>MMTAGLYTDWVTWKGVGAEQLTESSKELGMKSGATLAEAYGRNVLGRIGWFSLLTGQA</sequence>
<dbReference type="Proteomes" id="UP000639772">
    <property type="component" value="Unassembled WGS sequence"/>
</dbReference>
<organism evidence="2 3">
    <name type="scientific">Vanilla planifolia</name>
    <name type="common">Vanilla</name>
    <dbReference type="NCBI Taxonomy" id="51239"/>
    <lineage>
        <taxon>Eukaryota</taxon>
        <taxon>Viridiplantae</taxon>
        <taxon>Streptophyta</taxon>
        <taxon>Embryophyta</taxon>
        <taxon>Tracheophyta</taxon>
        <taxon>Spermatophyta</taxon>
        <taxon>Magnoliopsida</taxon>
        <taxon>Liliopsida</taxon>
        <taxon>Asparagales</taxon>
        <taxon>Orchidaceae</taxon>
        <taxon>Vanilloideae</taxon>
        <taxon>Vanilleae</taxon>
        <taxon>Vanilla</taxon>
    </lineage>
</organism>
<evidence type="ECO:0000313" key="3">
    <source>
        <dbReference type="Proteomes" id="UP000636800"/>
    </source>
</evidence>
<dbReference type="AlphaFoldDB" id="A0A835P5R1"/>
<accession>A0A835P5R1</accession>
<dbReference type="EMBL" id="JADCNM010000586">
    <property type="protein sequence ID" value="KAG0446360.1"/>
    <property type="molecule type" value="Genomic_DNA"/>
</dbReference>
<proteinExistence type="predicted"/>
<evidence type="ECO:0000313" key="2">
    <source>
        <dbReference type="EMBL" id="KAG0446368.1"/>
    </source>
</evidence>
<name>A0A835P5R1_VANPL</name>
<dbReference type="EMBL" id="JADCNL010000585">
    <property type="protein sequence ID" value="KAG0446368.1"/>
    <property type="molecule type" value="Genomic_DNA"/>
</dbReference>
<comment type="caution">
    <text evidence="2">The sequence shown here is derived from an EMBL/GenBank/DDBJ whole genome shotgun (WGS) entry which is preliminary data.</text>
</comment>
<evidence type="ECO:0000313" key="4">
    <source>
        <dbReference type="Proteomes" id="UP000639772"/>
    </source>
</evidence>
<gene>
    <name evidence="2" type="ORF">HPP92_028870</name>
    <name evidence="1" type="ORF">HPP92_028881</name>
</gene>
<protein>
    <submittedName>
        <fullName evidence="2">Uncharacterized protein</fullName>
    </submittedName>
</protein>
<keyword evidence="3" id="KW-1185">Reference proteome</keyword>